<reference evidence="1 2" key="1">
    <citation type="journal article" date="2020" name="Cell">
        <title>Large-Scale Comparative Analyses of Tick Genomes Elucidate Their Genetic Diversity and Vector Capacities.</title>
        <authorList>
            <consortium name="Tick Genome and Microbiome Consortium (TIGMIC)"/>
            <person name="Jia N."/>
            <person name="Wang J."/>
            <person name="Shi W."/>
            <person name="Du L."/>
            <person name="Sun Y."/>
            <person name="Zhan W."/>
            <person name="Jiang J.F."/>
            <person name="Wang Q."/>
            <person name="Zhang B."/>
            <person name="Ji P."/>
            <person name="Bell-Sakyi L."/>
            <person name="Cui X.M."/>
            <person name="Yuan T.T."/>
            <person name="Jiang B.G."/>
            <person name="Yang W.F."/>
            <person name="Lam T.T."/>
            <person name="Chang Q.C."/>
            <person name="Ding S.J."/>
            <person name="Wang X.J."/>
            <person name="Zhu J.G."/>
            <person name="Ruan X.D."/>
            <person name="Zhao L."/>
            <person name="Wei J.T."/>
            <person name="Ye R.Z."/>
            <person name="Que T.C."/>
            <person name="Du C.H."/>
            <person name="Zhou Y.H."/>
            <person name="Cheng J.X."/>
            <person name="Dai P.F."/>
            <person name="Guo W.B."/>
            <person name="Han X.H."/>
            <person name="Huang E.J."/>
            <person name="Li L.F."/>
            <person name="Wei W."/>
            <person name="Gao Y.C."/>
            <person name="Liu J.Z."/>
            <person name="Shao H.Z."/>
            <person name="Wang X."/>
            <person name="Wang C.C."/>
            <person name="Yang T.C."/>
            <person name="Huo Q.B."/>
            <person name="Li W."/>
            <person name="Chen H.Y."/>
            <person name="Chen S.E."/>
            <person name="Zhou L.G."/>
            <person name="Ni X.B."/>
            <person name="Tian J.H."/>
            <person name="Sheng Y."/>
            <person name="Liu T."/>
            <person name="Pan Y.S."/>
            <person name="Xia L.Y."/>
            <person name="Li J."/>
            <person name="Zhao F."/>
            <person name="Cao W.C."/>
        </authorList>
    </citation>
    <scope>NUCLEOTIDE SEQUENCE [LARGE SCALE GENOMIC DNA]</scope>
    <source>
        <strain evidence="1">Iper-2018</strain>
    </source>
</reference>
<gene>
    <name evidence="1" type="ORF">HPB47_003054</name>
</gene>
<comment type="caution">
    <text evidence="1">The sequence shown here is derived from an EMBL/GenBank/DDBJ whole genome shotgun (WGS) entry which is preliminary data.</text>
</comment>
<protein>
    <submittedName>
        <fullName evidence="1">Uncharacterized protein</fullName>
    </submittedName>
</protein>
<name>A0AC60PJH8_IXOPE</name>
<organism evidence="1 2">
    <name type="scientific">Ixodes persulcatus</name>
    <name type="common">Taiga tick</name>
    <dbReference type="NCBI Taxonomy" id="34615"/>
    <lineage>
        <taxon>Eukaryota</taxon>
        <taxon>Metazoa</taxon>
        <taxon>Ecdysozoa</taxon>
        <taxon>Arthropoda</taxon>
        <taxon>Chelicerata</taxon>
        <taxon>Arachnida</taxon>
        <taxon>Acari</taxon>
        <taxon>Parasitiformes</taxon>
        <taxon>Ixodida</taxon>
        <taxon>Ixodoidea</taxon>
        <taxon>Ixodidae</taxon>
        <taxon>Ixodinae</taxon>
        <taxon>Ixodes</taxon>
    </lineage>
</organism>
<evidence type="ECO:0000313" key="1">
    <source>
        <dbReference type="EMBL" id="KAG0421047.1"/>
    </source>
</evidence>
<sequence>MRDSQLVMEAVASQADELHRLGQFLWDNPETAFKEEKAHEYLTDLLEKQGFRVQRNYCLPTAFRAEYGDGGPVVTLLCEYDALPGLGHACGHNLIAMSSVGAGIAVKAALEADASLRGKVVIMGTPAEEGGMGKELMLQKGAFDDVDVALMSHPEHRDALRLMMTARSLIKAVFHGKSAHASLAPWEGLSALDAAVGAMTREKAKEKDALSSNAPRTWPPITEPPSSNRQGMLFLSPLPQPWELPCFQSSMPWPVSPPHGQQCQQSLSQNSERELFERPHGELEHPQTRQEIAFSIAGLLPLLPPETSRLESEVFKELPDQLPNQPQRGRCMSRASASTSYHPVPKSERAP</sequence>
<dbReference type="Proteomes" id="UP000805193">
    <property type="component" value="Unassembled WGS sequence"/>
</dbReference>
<keyword evidence="2" id="KW-1185">Reference proteome</keyword>
<evidence type="ECO:0000313" key="2">
    <source>
        <dbReference type="Proteomes" id="UP000805193"/>
    </source>
</evidence>
<dbReference type="EMBL" id="JABSTQ010010429">
    <property type="protein sequence ID" value="KAG0421047.1"/>
    <property type="molecule type" value="Genomic_DNA"/>
</dbReference>
<accession>A0AC60PJH8</accession>
<proteinExistence type="predicted"/>